<evidence type="ECO:0000256" key="1">
    <source>
        <dbReference type="SAM" id="MobiDB-lite"/>
    </source>
</evidence>
<feature type="non-terminal residue" evidence="2">
    <location>
        <position position="70"/>
    </location>
</feature>
<feature type="compositionally biased region" description="Polar residues" evidence="1">
    <location>
        <begin position="1"/>
        <end position="15"/>
    </location>
</feature>
<sequence>LRSPSTAKLSRPTVTSSSSSSSPSIKAPTMKREQKMPFMDERMRRTSPSPLSRPTSGSNFLPSSPSHRMK</sequence>
<feature type="region of interest" description="Disordered" evidence="1">
    <location>
        <begin position="1"/>
        <end position="70"/>
    </location>
</feature>
<feature type="compositionally biased region" description="Polar residues" evidence="1">
    <location>
        <begin position="59"/>
        <end position="70"/>
    </location>
</feature>
<dbReference type="EMBL" id="CAJOBI010128356">
    <property type="protein sequence ID" value="CAF4712364.1"/>
    <property type="molecule type" value="Genomic_DNA"/>
</dbReference>
<dbReference type="Proteomes" id="UP000676336">
    <property type="component" value="Unassembled WGS sequence"/>
</dbReference>
<feature type="compositionally biased region" description="Low complexity" evidence="1">
    <location>
        <begin position="46"/>
        <end position="58"/>
    </location>
</feature>
<comment type="caution">
    <text evidence="2">The sequence shown here is derived from an EMBL/GenBank/DDBJ whole genome shotgun (WGS) entry which is preliminary data.</text>
</comment>
<dbReference type="AlphaFoldDB" id="A0A8S3A950"/>
<evidence type="ECO:0000313" key="3">
    <source>
        <dbReference type="Proteomes" id="UP000676336"/>
    </source>
</evidence>
<protein>
    <submittedName>
        <fullName evidence="2">Uncharacterized protein</fullName>
    </submittedName>
</protein>
<accession>A0A8S3A950</accession>
<organism evidence="2 3">
    <name type="scientific">Rotaria magnacalcarata</name>
    <dbReference type="NCBI Taxonomy" id="392030"/>
    <lineage>
        <taxon>Eukaryota</taxon>
        <taxon>Metazoa</taxon>
        <taxon>Spiralia</taxon>
        <taxon>Gnathifera</taxon>
        <taxon>Rotifera</taxon>
        <taxon>Eurotatoria</taxon>
        <taxon>Bdelloidea</taxon>
        <taxon>Philodinida</taxon>
        <taxon>Philodinidae</taxon>
        <taxon>Rotaria</taxon>
    </lineage>
</organism>
<feature type="compositionally biased region" description="Basic and acidic residues" evidence="1">
    <location>
        <begin position="30"/>
        <end position="44"/>
    </location>
</feature>
<evidence type="ECO:0000313" key="2">
    <source>
        <dbReference type="EMBL" id="CAF4712364.1"/>
    </source>
</evidence>
<gene>
    <name evidence="2" type="ORF">SMN809_LOCUS43498</name>
</gene>
<proteinExistence type="predicted"/>
<reference evidence="2" key="1">
    <citation type="submission" date="2021-02" db="EMBL/GenBank/DDBJ databases">
        <authorList>
            <person name="Nowell W R."/>
        </authorList>
    </citation>
    <scope>NUCLEOTIDE SEQUENCE</scope>
</reference>
<feature type="non-terminal residue" evidence="2">
    <location>
        <position position="1"/>
    </location>
</feature>
<name>A0A8S3A950_9BILA</name>